<gene>
    <name evidence="3" type="ORF">SAMN05518863_106296</name>
</gene>
<evidence type="ECO:0000313" key="3">
    <source>
        <dbReference type="EMBL" id="SFK37357.1"/>
    </source>
</evidence>
<evidence type="ECO:0000313" key="4">
    <source>
        <dbReference type="Proteomes" id="UP000198841"/>
    </source>
</evidence>
<keyword evidence="2" id="KW-0732">Signal</keyword>
<reference evidence="3 4" key="1">
    <citation type="submission" date="2016-10" db="EMBL/GenBank/DDBJ databases">
        <authorList>
            <person name="Varghese N."/>
            <person name="Submissions S."/>
        </authorList>
    </citation>
    <scope>NUCLEOTIDE SEQUENCE [LARGE SCALE GENOMIC DNA]</scope>
    <source>
        <strain evidence="3 4">YR512</strain>
    </source>
</reference>
<comment type="caution">
    <text evidence="3">The sequence shown here is derived from an EMBL/GenBank/DDBJ whole genome shotgun (WGS) entry which is preliminary data.</text>
</comment>
<organism evidence="3 4">
    <name type="scientific">Candidatus Pantoea symbiotica</name>
    <dbReference type="NCBI Taxonomy" id="1884370"/>
    <lineage>
        <taxon>Bacteria</taxon>
        <taxon>Pseudomonadati</taxon>
        <taxon>Pseudomonadota</taxon>
        <taxon>Gammaproteobacteria</taxon>
        <taxon>Enterobacterales</taxon>
        <taxon>Erwiniaceae</taxon>
        <taxon>Pantoea</taxon>
    </lineage>
</organism>
<feature type="compositionally biased region" description="Low complexity" evidence="1">
    <location>
        <begin position="33"/>
        <end position="45"/>
    </location>
</feature>
<feature type="signal peptide" evidence="2">
    <location>
        <begin position="1"/>
        <end position="23"/>
    </location>
</feature>
<name>A0A1I3YZR3_9GAMM</name>
<feature type="region of interest" description="Disordered" evidence="1">
    <location>
        <begin position="33"/>
        <end position="59"/>
    </location>
</feature>
<evidence type="ECO:0000256" key="1">
    <source>
        <dbReference type="SAM" id="MobiDB-lite"/>
    </source>
</evidence>
<proteinExistence type="predicted"/>
<dbReference type="Proteomes" id="UP000198841">
    <property type="component" value="Unassembled WGS sequence"/>
</dbReference>
<protein>
    <submittedName>
        <fullName evidence="3">Uncharacterized protein</fullName>
    </submittedName>
</protein>
<feature type="chain" id="PRO_5045550091" evidence="2">
    <location>
        <begin position="24"/>
        <end position="161"/>
    </location>
</feature>
<dbReference type="RefSeq" id="WP_008110796.1">
    <property type="nucleotide sequence ID" value="NZ_FOSD01000006.1"/>
</dbReference>
<keyword evidence="4" id="KW-1185">Reference proteome</keyword>
<dbReference type="EMBL" id="FOSD01000006">
    <property type="protein sequence ID" value="SFK37357.1"/>
    <property type="molecule type" value="Genomic_DNA"/>
</dbReference>
<dbReference type="PROSITE" id="PS51257">
    <property type="entry name" value="PROKAR_LIPOPROTEIN"/>
    <property type="match status" value="1"/>
</dbReference>
<sequence>MLSRFTLATLMATIMLSGCARLAAVTGTSHDSTATADASTAQPATGAPIDSNDSPSPFETGPTVINISHVVTRTDDGSSIYVTVDGQDAGLLKKGEKREIRVSPGKHQIGGYVQTLFGFGKVTIASVDVTTDPNSPKNVVYSVTRQKPAFSETDATPPNNS</sequence>
<accession>A0A1I3YZR3</accession>
<evidence type="ECO:0000256" key="2">
    <source>
        <dbReference type="SAM" id="SignalP"/>
    </source>
</evidence>